<accession>A0AAV2ETP4</accession>
<dbReference type="Pfam" id="PF00078">
    <property type="entry name" value="RVT_1"/>
    <property type="match status" value="1"/>
</dbReference>
<evidence type="ECO:0000313" key="3">
    <source>
        <dbReference type="EMBL" id="CAL1389097.1"/>
    </source>
</evidence>
<proteinExistence type="predicted"/>
<dbReference type="InterPro" id="IPR043502">
    <property type="entry name" value="DNA/RNA_pol_sf"/>
</dbReference>
<keyword evidence="1" id="KW-0175">Coiled coil</keyword>
<keyword evidence="4" id="KW-1185">Reference proteome</keyword>
<dbReference type="EMBL" id="OZ034818">
    <property type="protein sequence ID" value="CAL1389097.1"/>
    <property type="molecule type" value="Genomic_DNA"/>
</dbReference>
<dbReference type="Proteomes" id="UP001497516">
    <property type="component" value="Chromosome 5"/>
</dbReference>
<organism evidence="3 4">
    <name type="scientific">Linum trigynum</name>
    <dbReference type="NCBI Taxonomy" id="586398"/>
    <lineage>
        <taxon>Eukaryota</taxon>
        <taxon>Viridiplantae</taxon>
        <taxon>Streptophyta</taxon>
        <taxon>Embryophyta</taxon>
        <taxon>Tracheophyta</taxon>
        <taxon>Spermatophyta</taxon>
        <taxon>Magnoliopsida</taxon>
        <taxon>eudicotyledons</taxon>
        <taxon>Gunneridae</taxon>
        <taxon>Pentapetalae</taxon>
        <taxon>rosids</taxon>
        <taxon>fabids</taxon>
        <taxon>Malpighiales</taxon>
        <taxon>Linaceae</taxon>
        <taxon>Linum</taxon>
    </lineage>
</organism>
<feature type="coiled-coil region" evidence="1">
    <location>
        <begin position="10"/>
        <end position="40"/>
    </location>
</feature>
<evidence type="ECO:0000256" key="1">
    <source>
        <dbReference type="SAM" id="Coils"/>
    </source>
</evidence>
<dbReference type="CDD" id="cd01650">
    <property type="entry name" value="RT_nLTR_like"/>
    <property type="match status" value="1"/>
</dbReference>
<dbReference type="PANTHER" id="PTHR33116">
    <property type="entry name" value="REVERSE TRANSCRIPTASE ZINC-BINDING DOMAIN-CONTAINING PROTEIN-RELATED-RELATED"/>
    <property type="match status" value="1"/>
</dbReference>
<dbReference type="InterPro" id="IPR000477">
    <property type="entry name" value="RT_dom"/>
</dbReference>
<dbReference type="PANTHER" id="PTHR33116:SF86">
    <property type="entry name" value="REVERSE TRANSCRIPTASE DOMAIN-CONTAINING PROTEIN"/>
    <property type="match status" value="1"/>
</dbReference>
<protein>
    <recommendedName>
        <fullName evidence="2">Reverse transcriptase domain-containing protein</fullName>
    </recommendedName>
</protein>
<sequence>MKALERVPRSDAILQQRKKLEQELEELEDQEELYWKQRSRADWLRDGDKNSGFFHKKASARRKRNTIRRIQEELGGFVTKHDDIAACLVKYFDKLFEAGPVPHETPILDTVTASISAEQNEALLLPFNRDEIFFALKQMGQRKAPGEDGFSVLFFRRNWSVVGDDVVKMVTQILEQGEMLAGLNHTLLALIPKVKNPVTPKEYRPISLCNVVYKLVSKVLANRLKPLLNQVISEEQSAFVPGRVIIDNIMAAFECFHTMKRKKKSRIAYCAAKIDMAKAYDRVEWHFLESMMNRLGFAERWVKLIMMCVTTVTYSVLINGHQSERFTPTRGIRQGDPLSPYLFLICAEGLSAATKNAGRERRLRGIEPARGAPAVTHLFFADDSVFFCRATEQETQELKNILLDYEKESGQLVNFQKSEISFSENVKTHQRLIVGGILGMQIVSKHNKYLGLPTVVGRSKKEIFQGLKERVRSKLKGWKEKTLSIAERETLIKAVAQAQLTYAMSVFKILESILDEIHSMITNFYWGQRGSERRIHWVRREELVCEKEDGGLGLRDLRGFNTAMLAKQVWRLYQRPDTLIARIMKAKYYKNSTVLDAKVGYNPSFIWRSLMSSQGLLLDGTRWRIGDGQNVRVWGDKWLPTEPYYVDDTPRGLAVDAMVCDLIDVETGGWDDTLLEASFTSEVARTIAAIPLRDQGEKDVLIWAGSEKGDYTVKEGYR</sequence>
<evidence type="ECO:0000313" key="4">
    <source>
        <dbReference type="Proteomes" id="UP001497516"/>
    </source>
</evidence>
<feature type="domain" description="Reverse transcriptase" evidence="2">
    <location>
        <begin position="172"/>
        <end position="454"/>
    </location>
</feature>
<dbReference type="AlphaFoldDB" id="A0AAV2ETP4"/>
<gene>
    <name evidence="3" type="ORF">LTRI10_LOCUS29980</name>
</gene>
<name>A0AAV2ETP4_9ROSI</name>
<dbReference type="PROSITE" id="PS50878">
    <property type="entry name" value="RT_POL"/>
    <property type="match status" value="1"/>
</dbReference>
<reference evidence="3 4" key="1">
    <citation type="submission" date="2024-04" db="EMBL/GenBank/DDBJ databases">
        <authorList>
            <person name="Fracassetti M."/>
        </authorList>
    </citation>
    <scope>NUCLEOTIDE SEQUENCE [LARGE SCALE GENOMIC DNA]</scope>
</reference>
<dbReference type="SUPFAM" id="SSF56672">
    <property type="entry name" value="DNA/RNA polymerases"/>
    <property type="match status" value="1"/>
</dbReference>
<evidence type="ECO:0000259" key="2">
    <source>
        <dbReference type="PROSITE" id="PS50878"/>
    </source>
</evidence>